<proteinExistence type="inferred from homology"/>
<evidence type="ECO:0000256" key="1">
    <source>
        <dbReference type="ARBA" id="ARBA00006817"/>
    </source>
</evidence>
<sequence length="147" mass="16945">MSETVSLDFEIKSPIERVWHALTDPTTLAKWMFFETDDFQPVVGHHFQFRGKEATGWTGIVDCKVLIVDEPHRLSYTWVTEGQLGQHRTTVSWTLTASDNGMTQIHLEQRGFDRETKQEIDGAKYGWTHQLNQLRDLLTPSNNANEV</sequence>
<reference evidence="3 4" key="1">
    <citation type="journal article" date="2014" name="BMC Genomics">
        <title>Comparison of environmental and isolate Sulfobacillus genomes reveals diverse carbon, sulfur, nitrogen, and hydrogen metabolisms.</title>
        <authorList>
            <person name="Justice N.B."/>
            <person name="Norman A."/>
            <person name="Brown C.T."/>
            <person name="Singh A."/>
            <person name="Thomas B.C."/>
            <person name="Banfield J.F."/>
        </authorList>
    </citation>
    <scope>NUCLEOTIDE SEQUENCE [LARGE SCALE GENOMIC DNA]</scope>
    <source>
        <strain evidence="3">AMDSBA1</strain>
    </source>
</reference>
<name>A0A2T2X876_9FIRM</name>
<accession>A0A2T2X876</accession>
<feature type="domain" description="Activator of Hsp90 ATPase homologue 1/2-like C-terminal" evidence="2">
    <location>
        <begin position="13"/>
        <end position="138"/>
    </location>
</feature>
<organism evidence="3 4">
    <name type="scientific">Sulfobacillus benefaciens</name>
    <dbReference type="NCBI Taxonomy" id="453960"/>
    <lineage>
        <taxon>Bacteria</taxon>
        <taxon>Bacillati</taxon>
        <taxon>Bacillota</taxon>
        <taxon>Clostridia</taxon>
        <taxon>Eubacteriales</taxon>
        <taxon>Clostridiales Family XVII. Incertae Sedis</taxon>
        <taxon>Sulfobacillus</taxon>
    </lineage>
</organism>
<dbReference type="SUPFAM" id="SSF55961">
    <property type="entry name" value="Bet v1-like"/>
    <property type="match status" value="1"/>
</dbReference>
<dbReference type="InterPro" id="IPR023393">
    <property type="entry name" value="START-like_dom_sf"/>
</dbReference>
<dbReference type="AlphaFoldDB" id="A0A2T2X876"/>
<dbReference type="Proteomes" id="UP000242699">
    <property type="component" value="Unassembled WGS sequence"/>
</dbReference>
<protein>
    <submittedName>
        <fullName evidence="3">ATPase</fullName>
    </submittedName>
</protein>
<dbReference type="Pfam" id="PF08327">
    <property type="entry name" value="AHSA1"/>
    <property type="match status" value="1"/>
</dbReference>
<gene>
    <name evidence="3" type="ORF">C7B43_05025</name>
</gene>
<dbReference type="InterPro" id="IPR013538">
    <property type="entry name" value="ASHA1/2-like_C"/>
</dbReference>
<comment type="similarity">
    <text evidence="1">Belongs to the AHA1 family.</text>
</comment>
<comment type="caution">
    <text evidence="3">The sequence shown here is derived from an EMBL/GenBank/DDBJ whole genome shotgun (WGS) entry which is preliminary data.</text>
</comment>
<dbReference type="Gene3D" id="3.30.530.20">
    <property type="match status" value="1"/>
</dbReference>
<evidence type="ECO:0000259" key="2">
    <source>
        <dbReference type="Pfam" id="PF08327"/>
    </source>
</evidence>
<dbReference type="CDD" id="cd07814">
    <property type="entry name" value="SRPBCC_CalC_Aha1-like"/>
    <property type="match status" value="1"/>
</dbReference>
<dbReference type="EMBL" id="PXYT01000008">
    <property type="protein sequence ID" value="PSR30656.1"/>
    <property type="molecule type" value="Genomic_DNA"/>
</dbReference>
<evidence type="ECO:0000313" key="4">
    <source>
        <dbReference type="Proteomes" id="UP000242699"/>
    </source>
</evidence>
<evidence type="ECO:0000313" key="3">
    <source>
        <dbReference type="EMBL" id="PSR30656.1"/>
    </source>
</evidence>